<reference evidence="10" key="1">
    <citation type="submission" date="2025-05" db="UniProtKB">
        <authorList>
            <consortium name="RefSeq"/>
        </authorList>
    </citation>
    <scope>NUCLEOTIDE SEQUENCE [LARGE SCALE GENOMIC DNA]</scope>
</reference>
<comment type="subcellular location">
    <subcellularLocation>
        <location evidence="1">Endomembrane system</location>
        <topology evidence="1">Multi-pass membrane protein</topology>
    </subcellularLocation>
</comment>
<evidence type="ECO:0000256" key="3">
    <source>
        <dbReference type="ARBA" id="ARBA00022448"/>
    </source>
</evidence>
<evidence type="ECO:0000256" key="5">
    <source>
        <dbReference type="ARBA" id="ARBA00022692"/>
    </source>
</evidence>
<keyword evidence="8 9" id="KW-0472">Membrane</keyword>
<feature type="transmembrane region" description="Helical" evidence="9">
    <location>
        <begin position="102"/>
        <end position="121"/>
    </location>
</feature>
<feature type="transmembrane region" description="Helical" evidence="9">
    <location>
        <begin position="43"/>
        <end position="61"/>
    </location>
</feature>
<sequence>MAASLSFVMGIIGNVISILVFASPMKTFIGIVKKKSTENYKGIPYVTTLLSTSLWTFYGILKPGGLLVATVNAAGVLFQLSYVTLFITFAPKQKKVTTMKMVGLFNVVFYGSVIGATLLVMHGSLRLTFVGIICAALTIGMYASPLAAMVPNGIGFVLGLAQLILYGIYKNKSKSTKSTEMMEEEGSAHLVEMGMNGGDDHQKNRSIIKGLSLPKPTLDRQYSVKNILRSLSYGPYDFHSTGPLDENDEVEDGKF</sequence>
<gene>
    <name evidence="11" type="primary">LOC103503134</name>
</gene>
<keyword evidence="4 9" id="KW-0762">Sugar transport</keyword>
<evidence type="ECO:0000256" key="9">
    <source>
        <dbReference type="RuleBase" id="RU910715"/>
    </source>
</evidence>
<dbReference type="PANTHER" id="PTHR10791">
    <property type="entry name" value="RAG1-ACTIVATING PROTEIN 1"/>
    <property type="match status" value="1"/>
</dbReference>
<evidence type="ECO:0000313" key="10">
    <source>
        <dbReference type="Proteomes" id="UP001652600"/>
    </source>
</evidence>
<dbReference type="Proteomes" id="UP001652600">
    <property type="component" value="Chromosome 2"/>
</dbReference>
<comment type="caution">
    <text evidence="9">Lacks conserved residue(s) required for the propagation of feature annotation.</text>
</comment>
<dbReference type="Pfam" id="PF03083">
    <property type="entry name" value="MtN3_slv"/>
    <property type="match status" value="1"/>
</dbReference>
<evidence type="ECO:0000256" key="8">
    <source>
        <dbReference type="ARBA" id="ARBA00023136"/>
    </source>
</evidence>
<feature type="transmembrane region" description="Helical" evidence="9">
    <location>
        <begin position="150"/>
        <end position="169"/>
    </location>
</feature>
<evidence type="ECO:0000256" key="7">
    <source>
        <dbReference type="ARBA" id="ARBA00022989"/>
    </source>
</evidence>
<keyword evidence="7 9" id="KW-1133">Transmembrane helix</keyword>
<dbReference type="InterPro" id="IPR047664">
    <property type="entry name" value="SWEET"/>
</dbReference>
<comment type="similarity">
    <text evidence="2 9">Belongs to the SWEET sugar transporter family.</text>
</comment>
<evidence type="ECO:0000256" key="2">
    <source>
        <dbReference type="ARBA" id="ARBA00007809"/>
    </source>
</evidence>
<evidence type="ECO:0000256" key="6">
    <source>
        <dbReference type="ARBA" id="ARBA00022737"/>
    </source>
</evidence>
<keyword evidence="3 9" id="KW-0813">Transport</keyword>
<proteinExistence type="inferred from homology"/>
<dbReference type="RefSeq" id="XP_050937205.1">
    <property type="nucleotide sequence ID" value="XM_051081248.1"/>
</dbReference>
<dbReference type="InterPro" id="IPR004316">
    <property type="entry name" value="SWEET_rpt"/>
</dbReference>
<dbReference type="Gene3D" id="1.20.1280.290">
    <property type="match status" value="1"/>
</dbReference>
<keyword evidence="10" id="KW-1185">Reference proteome</keyword>
<feature type="transmembrane region" description="Helical" evidence="9">
    <location>
        <begin position="6"/>
        <end position="22"/>
    </location>
</feature>
<evidence type="ECO:0000256" key="1">
    <source>
        <dbReference type="ARBA" id="ARBA00004127"/>
    </source>
</evidence>
<protein>
    <recommendedName>
        <fullName evidence="9">Bidirectional sugar transporter SWEET</fullName>
    </recommendedName>
</protein>
<name>A0ABM3KHF8_CUCME</name>
<comment type="function">
    <text evidence="9">Mediates both low-affinity uptake and efflux of sugar across the membrane.</text>
</comment>
<accession>A0ABM3KHF8</accession>
<feature type="transmembrane region" description="Helical" evidence="9">
    <location>
        <begin position="67"/>
        <end position="90"/>
    </location>
</feature>
<evidence type="ECO:0000256" key="4">
    <source>
        <dbReference type="ARBA" id="ARBA00022597"/>
    </source>
</evidence>
<keyword evidence="6" id="KW-0677">Repeat</keyword>
<organism evidence="10 11">
    <name type="scientific">Cucumis melo</name>
    <name type="common">Muskmelon</name>
    <dbReference type="NCBI Taxonomy" id="3656"/>
    <lineage>
        <taxon>Eukaryota</taxon>
        <taxon>Viridiplantae</taxon>
        <taxon>Streptophyta</taxon>
        <taxon>Embryophyta</taxon>
        <taxon>Tracheophyta</taxon>
        <taxon>Spermatophyta</taxon>
        <taxon>Magnoliopsida</taxon>
        <taxon>eudicotyledons</taxon>
        <taxon>Gunneridae</taxon>
        <taxon>Pentapetalae</taxon>
        <taxon>rosids</taxon>
        <taxon>fabids</taxon>
        <taxon>Cucurbitales</taxon>
        <taxon>Cucurbitaceae</taxon>
        <taxon>Benincaseae</taxon>
        <taxon>Cucumis</taxon>
    </lineage>
</organism>
<dbReference type="GeneID" id="103503134"/>
<dbReference type="PANTHER" id="PTHR10791:SF142">
    <property type="entry name" value="BIDIRECTIONAL SUGAR TRANSPORTER SWEET16"/>
    <property type="match status" value="1"/>
</dbReference>
<evidence type="ECO:0000313" key="11">
    <source>
        <dbReference type="RefSeq" id="XP_050937205.1"/>
    </source>
</evidence>
<keyword evidence="5 9" id="KW-0812">Transmembrane</keyword>
<reference evidence="11" key="2">
    <citation type="submission" date="2025-08" db="UniProtKB">
        <authorList>
            <consortium name="RefSeq"/>
        </authorList>
    </citation>
    <scope>IDENTIFICATION</scope>
    <source>
        <tissue evidence="11">Stem</tissue>
    </source>
</reference>